<sequence>MTEAVLQGTFSIEVFDPAVTSWKRWLQRFEGAITVFNIKKEKQVAYLLHFIGAPAFDLICDKLAPADPYKQTYANLTAKLEEFYAPTPLEIAENYRFHLRKQAEGEPIQNFVAALHKLSIDCKFGDYLKTALRNQFVFGLASKRIQARLLETKDLDFEKAVQIATSMELSEKDATQLHSGVAKVDYISANKNRRVTRERQGGYASTKQTTATKTEGHAYTTAQRSAHNNAREMTNVFCYRCGANHLATFCKLDRKILCKNCGIAGHLAKVCKKAKADTKQLEEILLVEHIEHREPYNVTIIVEDIAVDFEVDSGAAVTIMSKQTSKQLFPGKIVSPTTLKLKTFCKTVVDVIGMYSVKVKYKDIVKELNIYISNVDRKPLLGREWIRQLPISLQETIANTLSIQNDRLDQILQRYENKLDLKNSKIRGIQARLFLKENTKPVFLKARTVPFRLVPLVEKELDALEKDGIFEKVNASEWATPIVPVLKKNNTVRICGDFSVTINKHLVVDEHPLPTIEELFASMAGGEKFSKIDLQHAYLQMEIRPEDRELLTLTTHKGLYRCTRLLYGIASAPAIWQRQMENILKDIPGVTVFLDDIKITASNDQIHLQRLDQ</sequence>
<accession>A0AAD9VM57</accession>
<dbReference type="InterPro" id="IPR021109">
    <property type="entry name" value="Peptidase_aspartic_dom_sf"/>
</dbReference>
<dbReference type="InterPro" id="IPR043502">
    <property type="entry name" value="DNA/RNA_pol_sf"/>
</dbReference>
<keyword evidence="1" id="KW-0862">Zinc</keyword>
<dbReference type="InterPro" id="IPR000315">
    <property type="entry name" value="Znf_B-box"/>
</dbReference>
<protein>
    <recommendedName>
        <fullName evidence="8">CCHC-type domain-containing protein</fullName>
    </recommendedName>
</protein>
<organism evidence="6 7">
    <name type="scientific">Odynerus spinipes</name>
    <dbReference type="NCBI Taxonomy" id="1348599"/>
    <lineage>
        <taxon>Eukaryota</taxon>
        <taxon>Metazoa</taxon>
        <taxon>Ecdysozoa</taxon>
        <taxon>Arthropoda</taxon>
        <taxon>Hexapoda</taxon>
        <taxon>Insecta</taxon>
        <taxon>Pterygota</taxon>
        <taxon>Neoptera</taxon>
        <taxon>Endopterygota</taxon>
        <taxon>Hymenoptera</taxon>
        <taxon>Apocrita</taxon>
        <taxon>Aculeata</taxon>
        <taxon>Vespoidea</taxon>
        <taxon>Vespidae</taxon>
        <taxon>Eumeninae</taxon>
        <taxon>Odynerus</taxon>
    </lineage>
</organism>
<keyword evidence="1" id="KW-0863">Zinc-finger</keyword>
<dbReference type="SUPFAM" id="SSF57756">
    <property type="entry name" value="Retrovirus zinc finger-like domains"/>
    <property type="match status" value="1"/>
</dbReference>
<proteinExistence type="predicted"/>
<dbReference type="CDD" id="cd01647">
    <property type="entry name" value="RT_LTR"/>
    <property type="match status" value="1"/>
</dbReference>
<dbReference type="EMBL" id="JAIFRP010000172">
    <property type="protein sequence ID" value="KAK2578792.1"/>
    <property type="molecule type" value="Genomic_DNA"/>
</dbReference>
<evidence type="ECO:0000256" key="3">
    <source>
        <dbReference type="SAM" id="MobiDB-lite"/>
    </source>
</evidence>
<dbReference type="SUPFAM" id="SSF50630">
    <property type="entry name" value="Acid proteases"/>
    <property type="match status" value="1"/>
</dbReference>
<evidence type="ECO:0000259" key="5">
    <source>
        <dbReference type="PROSITE" id="PS50158"/>
    </source>
</evidence>
<feature type="domain" description="B box-type" evidence="4">
    <location>
        <begin position="233"/>
        <end position="266"/>
    </location>
</feature>
<dbReference type="InterPro" id="IPR043128">
    <property type="entry name" value="Rev_trsase/Diguanyl_cyclase"/>
</dbReference>
<dbReference type="Gene3D" id="3.30.70.270">
    <property type="match status" value="1"/>
</dbReference>
<keyword evidence="7" id="KW-1185">Reference proteome</keyword>
<name>A0AAD9VM57_9HYME</name>
<dbReference type="InterPro" id="IPR050951">
    <property type="entry name" value="Retrovirus_Pol_polyprotein"/>
</dbReference>
<dbReference type="Gene3D" id="3.10.10.10">
    <property type="entry name" value="HIV Type 1 Reverse Transcriptase, subunit A, domain 1"/>
    <property type="match status" value="1"/>
</dbReference>
<evidence type="ECO:0000259" key="4">
    <source>
        <dbReference type="PROSITE" id="PS50119"/>
    </source>
</evidence>
<dbReference type="Gene3D" id="2.40.70.10">
    <property type="entry name" value="Acid Proteases"/>
    <property type="match status" value="1"/>
</dbReference>
<feature type="coiled-coil region" evidence="2">
    <location>
        <begin position="398"/>
        <end position="432"/>
    </location>
</feature>
<keyword evidence="1" id="KW-0479">Metal-binding</keyword>
<feature type="compositionally biased region" description="Polar residues" evidence="3">
    <location>
        <begin position="203"/>
        <end position="213"/>
    </location>
</feature>
<comment type="caution">
    <text evidence="6">The sequence shown here is derived from an EMBL/GenBank/DDBJ whole genome shotgun (WGS) entry which is preliminary data.</text>
</comment>
<dbReference type="PANTHER" id="PTHR37984">
    <property type="entry name" value="PROTEIN CBG26694"/>
    <property type="match status" value="1"/>
</dbReference>
<evidence type="ECO:0000313" key="7">
    <source>
        <dbReference type="Proteomes" id="UP001258017"/>
    </source>
</evidence>
<dbReference type="InterPro" id="IPR001878">
    <property type="entry name" value="Znf_CCHC"/>
</dbReference>
<dbReference type="Proteomes" id="UP001258017">
    <property type="component" value="Unassembled WGS sequence"/>
</dbReference>
<dbReference type="Pfam" id="PF00078">
    <property type="entry name" value="RVT_1"/>
    <property type="match status" value="1"/>
</dbReference>
<dbReference type="GO" id="GO:0003676">
    <property type="term" value="F:nucleic acid binding"/>
    <property type="evidence" value="ECO:0007669"/>
    <property type="project" value="InterPro"/>
</dbReference>
<dbReference type="GO" id="GO:0071897">
    <property type="term" value="P:DNA biosynthetic process"/>
    <property type="evidence" value="ECO:0007669"/>
    <property type="project" value="UniProtKB-ARBA"/>
</dbReference>
<dbReference type="SUPFAM" id="SSF56672">
    <property type="entry name" value="DNA/RNA polymerases"/>
    <property type="match status" value="1"/>
</dbReference>
<keyword evidence="2" id="KW-0175">Coiled coil</keyword>
<feature type="domain" description="CCHC-type" evidence="5">
    <location>
        <begin position="258"/>
        <end position="273"/>
    </location>
</feature>
<evidence type="ECO:0000256" key="2">
    <source>
        <dbReference type="SAM" id="Coils"/>
    </source>
</evidence>
<dbReference type="PROSITE" id="PS50158">
    <property type="entry name" value="ZF_CCHC"/>
    <property type="match status" value="1"/>
</dbReference>
<feature type="non-terminal residue" evidence="6">
    <location>
        <position position="613"/>
    </location>
</feature>
<evidence type="ECO:0000313" key="6">
    <source>
        <dbReference type="EMBL" id="KAK2578792.1"/>
    </source>
</evidence>
<dbReference type="PANTHER" id="PTHR37984:SF13">
    <property type="entry name" value="RIBONUCLEASE H"/>
    <property type="match status" value="1"/>
</dbReference>
<dbReference type="GO" id="GO:0008270">
    <property type="term" value="F:zinc ion binding"/>
    <property type="evidence" value="ECO:0007669"/>
    <property type="project" value="UniProtKB-KW"/>
</dbReference>
<dbReference type="InterPro" id="IPR036875">
    <property type="entry name" value="Znf_CCHC_sf"/>
</dbReference>
<reference evidence="6" key="2">
    <citation type="journal article" date="2023" name="Commun. Biol.">
        <title>Intrasexual cuticular hydrocarbon dimorphism in a wasp sheds light on hydrocarbon biosynthesis genes in Hymenoptera.</title>
        <authorList>
            <person name="Moris V.C."/>
            <person name="Podsiadlowski L."/>
            <person name="Martin S."/>
            <person name="Oeyen J.P."/>
            <person name="Donath A."/>
            <person name="Petersen M."/>
            <person name="Wilbrandt J."/>
            <person name="Misof B."/>
            <person name="Liedtke D."/>
            <person name="Thamm M."/>
            <person name="Scheiner R."/>
            <person name="Schmitt T."/>
            <person name="Niehuis O."/>
        </authorList>
    </citation>
    <scope>NUCLEOTIDE SEQUENCE</scope>
    <source>
        <strain evidence="6">GBR_01_08_01A</strain>
    </source>
</reference>
<dbReference type="PROSITE" id="PS50119">
    <property type="entry name" value="ZF_BBOX"/>
    <property type="match status" value="1"/>
</dbReference>
<gene>
    <name evidence="6" type="ORF">KPH14_012856</name>
</gene>
<evidence type="ECO:0008006" key="8">
    <source>
        <dbReference type="Google" id="ProtNLM"/>
    </source>
</evidence>
<reference evidence="6" key="1">
    <citation type="submission" date="2021-08" db="EMBL/GenBank/DDBJ databases">
        <authorList>
            <person name="Misof B."/>
            <person name="Oliver O."/>
            <person name="Podsiadlowski L."/>
            <person name="Donath A."/>
            <person name="Peters R."/>
            <person name="Mayer C."/>
            <person name="Rust J."/>
            <person name="Gunkel S."/>
            <person name="Lesny P."/>
            <person name="Martin S."/>
            <person name="Oeyen J.P."/>
            <person name="Petersen M."/>
            <person name="Panagiotis P."/>
            <person name="Wilbrandt J."/>
            <person name="Tanja T."/>
        </authorList>
    </citation>
    <scope>NUCLEOTIDE SEQUENCE</scope>
    <source>
        <strain evidence="6">GBR_01_08_01A</strain>
        <tissue evidence="6">Thorax + abdomen</tissue>
    </source>
</reference>
<dbReference type="InterPro" id="IPR000477">
    <property type="entry name" value="RT_dom"/>
</dbReference>
<dbReference type="Gene3D" id="4.10.60.10">
    <property type="entry name" value="Zinc finger, CCHC-type"/>
    <property type="match status" value="1"/>
</dbReference>
<feature type="region of interest" description="Disordered" evidence="3">
    <location>
        <begin position="197"/>
        <end position="225"/>
    </location>
</feature>
<evidence type="ECO:0000256" key="1">
    <source>
        <dbReference type="PROSITE-ProRule" id="PRU00024"/>
    </source>
</evidence>
<dbReference type="AlphaFoldDB" id="A0AAD9VM57"/>